<proteinExistence type="predicted"/>
<dbReference type="InterPro" id="IPR006901">
    <property type="entry name" value="TrmK"/>
</dbReference>
<gene>
    <name evidence="1" type="ORF">I5776_08080</name>
</gene>
<protein>
    <submittedName>
        <fullName evidence="1">tRNA (Adenine-N(1))-methyltransferase</fullName>
    </submittedName>
</protein>
<dbReference type="Gene3D" id="1.10.287.1890">
    <property type="match status" value="1"/>
</dbReference>
<dbReference type="RefSeq" id="WP_202780124.1">
    <property type="nucleotide sequence ID" value="NZ_CP065425.1"/>
</dbReference>
<dbReference type="Gene3D" id="3.40.50.150">
    <property type="entry name" value="Vaccinia Virus protein VP39"/>
    <property type="match status" value="1"/>
</dbReference>
<dbReference type="Pfam" id="PF04816">
    <property type="entry name" value="TrmK"/>
    <property type="match status" value="1"/>
</dbReference>
<reference evidence="1 2" key="1">
    <citation type="submission" date="2020-11" db="EMBL/GenBank/DDBJ databases">
        <title>Taxonomic evaluation of the Bacillus sporothermodurans group of bacteria based on whole genome sequences.</title>
        <authorList>
            <person name="Fiedler G."/>
            <person name="Herbstmann A.-D."/>
            <person name="Doll E."/>
            <person name="Wenning M."/>
            <person name="Brinks E."/>
            <person name="Kabisch J."/>
            <person name="Breitenwieser F."/>
            <person name="Lappann M."/>
            <person name="Boehnlein C."/>
            <person name="Franz C."/>
        </authorList>
    </citation>
    <scope>NUCLEOTIDE SEQUENCE [LARGE SCALE GENOMIC DNA]</scope>
    <source>
        <strain evidence="1 2">JCM 19841</strain>
    </source>
</reference>
<accession>A0ABX7E6G6</accession>
<keyword evidence="2" id="KW-1185">Reference proteome</keyword>
<evidence type="ECO:0000313" key="2">
    <source>
        <dbReference type="Proteomes" id="UP000595691"/>
    </source>
</evidence>
<dbReference type="SUPFAM" id="SSF53335">
    <property type="entry name" value="S-adenosyl-L-methionine-dependent methyltransferases"/>
    <property type="match status" value="1"/>
</dbReference>
<evidence type="ECO:0000313" key="1">
    <source>
        <dbReference type="EMBL" id="QQZ10840.1"/>
    </source>
</evidence>
<dbReference type="PANTHER" id="PTHR38451:SF1">
    <property type="entry name" value="TRNA (ADENINE(22)-N(1))-METHYLTRANSFERASE"/>
    <property type="match status" value="1"/>
</dbReference>
<organism evidence="1 2">
    <name type="scientific">Heyndrickxia vini</name>
    <dbReference type="NCBI Taxonomy" id="1476025"/>
    <lineage>
        <taxon>Bacteria</taxon>
        <taxon>Bacillati</taxon>
        <taxon>Bacillota</taxon>
        <taxon>Bacilli</taxon>
        <taxon>Bacillales</taxon>
        <taxon>Bacillaceae</taxon>
        <taxon>Heyndrickxia</taxon>
    </lineage>
</organism>
<name>A0ABX7E6G6_9BACI</name>
<dbReference type="EMBL" id="CP065425">
    <property type="protein sequence ID" value="QQZ10840.1"/>
    <property type="molecule type" value="Genomic_DNA"/>
</dbReference>
<dbReference type="PIRSF" id="PIRSF018637">
    <property type="entry name" value="TrmK"/>
    <property type="match status" value="1"/>
</dbReference>
<dbReference type="PANTHER" id="PTHR38451">
    <property type="entry name" value="TRNA (ADENINE(22)-N(1))-METHYLTRANSFERASE"/>
    <property type="match status" value="1"/>
</dbReference>
<dbReference type="Proteomes" id="UP000595691">
    <property type="component" value="Chromosome"/>
</dbReference>
<sequence>MNIDKLSKRLETVSNYIISNSTFADIGSDHAYLPCYAIKNGLAKSAIAGEIVEGPYQSALQQVKEAKLENNISVRKGDGLEVIEANEVDCITIAGMGGGLITSILQKGADRLEGVKRLILQPNIGAHHIRNWCVQNNWELIAEVIIEEDEKIYEILVASKIQTNEFYKLTDASLLLGPFLMKEKNNVFKKKWTEELKQWKTILEKMNKAENPDKISERKEQLEKNILLVEEVLK</sequence>
<dbReference type="InterPro" id="IPR029063">
    <property type="entry name" value="SAM-dependent_MTases_sf"/>
</dbReference>